<name>A0A9E8LYF9_9BACI</name>
<sequence length="333" mass="39244">MDRLDFTQGVVRTRVLEKKLLTFGTLERLIDAGTMDEAMKILKETDYGSSFSLLTENNDFETILFAELKRSFQIMDDVSPDSSIVNLLRLKYDYHNLKVLLKEIILDKDFSHLYLPIGTMDIKQIKTFILNENLQDVDPPVRAAIVEVLTDYKITRDPQRIGIILDRLYIYHFLKIIEAIKSPLFIEYAKAMIDFINVRTLIRVKRQKKDRKFLEEVLLSKGNIEKEKFLHSFTDSIDQIIRNFRNEKIAKGLIPALQSYKETNRFEDFEKEMDNYLIKLIREAKHIHFGPEPIFAYLLAKETEMKNLRIILVSKANEIPPQMVRKRMRESYV</sequence>
<dbReference type="Gene3D" id="1.20.1690.10">
    <property type="entry name" value="V-type ATP synthase subunit C domain"/>
    <property type="match status" value="2"/>
</dbReference>
<accession>A0A9E8LYF9</accession>
<dbReference type="AlphaFoldDB" id="A0A9E8LYF9"/>
<dbReference type="EMBL" id="CP106877">
    <property type="protein sequence ID" value="WAA11722.1"/>
    <property type="molecule type" value="Genomic_DNA"/>
</dbReference>
<gene>
    <name evidence="4" type="ORF">OE105_08815</name>
</gene>
<evidence type="ECO:0000313" key="5">
    <source>
        <dbReference type="Proteomes" id="UP001164726"/>
    </source>
</evidence>
<dbReference type="InterPro" id="IPR035067">
    <property type="entry name" value="V-type_ATPase_csu/dsu"/>
</dbReference>
<reference evidence="4" key="1">
    <citation type="submission" date="2022-09" db="EMBL/GenBank/DDBJ databases">
        <title>Complete Genomes of Fervidibacillus albus and Fervidibacillus halotolerans isolated from tidal flat sediments.</title>
        <authorList>
            <person name="Kwon K.K."/>
            <person name="Yang S.-H."/>
            <person name="Park M.J."/>
            <person name="Oh H.-M."/>
        </authorList>
    </citation>
    <scope>NUCLEOTIDE SEQUENCE</scope>
    <source>
        <strain evidence="4">MEBiC13594</strain>
    </source>
</reference>
<dbReference type="GO" id="GO:0046961">
    <property type="term" value="F:proton-transporting ATPase activity, rotational mechanism"/>
    <property type="evidence" value="ECO:0007669"/>
    <property type="project" value="InterPro"/>
</dbReference>
<dbReference type="KEGG" id="fhl:OE105_08815"/>
<comment type="similarity">
    <text evidence="1">Belongs to the V-ATPase V0D/AC39 subunit family.</text>
</comment>
<evidence type="ECO:0000256" key="1">
    <source>
        <dbReference type="ARBA" id="ARBA00006709"/>
    </source>
</evidence>
<dbReference type="NCBIfam" id="NF002266">
    <property type="entry name" value="PRK01198.1-2"/>
    <property type="match status" value="1"/>
</dbReference>
<evidence type="ECO:0000313" key="4">
    <source>
        <dbReference type="EMBL" id="WAA11722.1"/>
    </source>
</evidence>
<evidence type="ECO:0000256" key="2">
    <source>
        <dbReference type="ARBA" id="ARBA00022448"/>
    </source>
</evidence>
<keyword evidence="5" id="KW-1185">Reference proteome</keyword>
<proteinExistence type="inferred from homology"/>
<dbReference type="Gene3D" id="1.10.132.50">
    <property type="entry name" value="ATP synthase (C/AC39) subunit, domain 3"/>
    <property type="match status" value="1"/>
</dbReference>
<dbReference type="RefSeq" id="WP_275419839.1">
    <property type="nucleotide sequence ID" value="NZ_CP106877.1"/>
</dbReference>
<dbReference type="Pfam" id="PF01992">
    <property type="entry name" value="vATP-synt_AC39"/>
    <property type="match status" value="1"/>
</dbReference>
<dbReference type="PANTHER" id="PTHR38682">
    <property type="entry name" value="V-TYPE ATP SYNTHASE SUBUNIT C"/>
    <property type="match status" value="1"/>
</dbReference>
<organism evidence="4 5">
    <name type="scientific">Fervidibacillus halotolerans</name>
    <dbReference type="NCBI Taxonomy" id="2980027"/>
    <lineage>
        <taxon>Bacteria</taxon>
        <taxon>Bacillati</taxon>
        <taxon>Bacillota</taxon>
        <taxon>Bacilli</taxon>
        <taxon>Bacillales</taxon>
        <taxon>Bacillaceae</taxon>
        <taxon>Fervidibacillus</taxon>
    </lineage>
</organism>
<dbReference type="InterPro" id="IPR002843">
    <property type="entry name" value="ATPase_V0-cplx_csu/dsu"/>
</dbReference>
<keyword evidence="2" id="KW-0813">Transport</keyword>
<dbReference type="InterPro" id="IPR050873">
    <property type="entry name" value="V-ATPase_V0D/AC39_subunit"/>
</dbReference>
<dbReference type="InterPro" id="IPR044911">
    <property type="entry name" value="V-type_ATPase_csu/dsu_dom_3"/>
</dbReference>
<evidence type="ECO:0000256" key="3">
    <source>
        <dbReference type="ARBA" id="ARBA00023065"/>
    </source>
</evidence>
<dbReference type="InterPro" id="IPR036079">
    <property type="entry name" value="ATPase_csu/dsu_sf"/>
</dbReference>
<protein>
    <submittedName>
        <fullName evidence="4">V-type ATP synthase subunit C</fullName>
    </submittedName>
</protein>
<dbReference type="Proteomes" id="UP001164726">
    <property type="component" value="Chromosome"/>
</dbReference>
<keyword evidence="3" id="KW-0406">Ion transport</keyword>
<dbReference type="PANTHER" id="PTHR38682:SF1">
    <property type="entry name" value="V-TYPE ATP SYNTHASE SUBUNIT C"/>
    <property type="match status" value="1"/>
</dbReference>
<dbReference type="SUPFAM" id="SSF103486">
    <property type="entry name" value="V-type ATP synthase subunit C"/>
    <property type="match status" value="1"/>
</dbReference>